<gene>
    <name evidence="2" type="ORF">KJ970_02440</name>
</gene>
<comment type="caution">
    <text evidence="2">The sequence shown here is derived from an EMBL/GenBank/DDBJ whole genome shotgun (WGS) entry which is preliminary data.</text>
</comment>
<feature type="signal peptide" evidence="1">
    <location>
        <begin position="1"/>
        <end position="24"/>
    </location>
</feature>
<name>A0A948RVJ6_UNCEI</name>
<sequence>MRILVYCSLILSLLAIGCSSRMQALGDLGDLTHQRYVAPRTSAPDVADPGITGVSLNDDGWIIVEGRGAGLSDKLYVTISGDEQVPMDVRPSADTGEFWVVCPNYFLAVKPERAFTIRIVVGPPSYGNVSRPSMERFVWAGTASVRRGATQH</sequence>
<evidence type="ECO:0008006" key="4">
    <source>
        <dbReference type="Google" id="ProtNLM"/>
    </source>
</evidence>
<dbReference type="EMBL" id="JAHJDP010000018">
    <property type="protein sequence ID" value="MBU2689757.1"/>
    <property type="molecule type" value="Genomic_DNA"/>
</dbReference>
<dbReference type="Proteomes" id="UP000777784">
    <property type="component" value="Unassembled WGS sequence"/>
</dbReference>
<protein>
    <recommendedName>
        <fullName evidence="4">Secreted protein</fullName>
    </recommendedName>
</protein>
<feature type="chain" id="PRO_5036956208" description="Secreted protein" evidence="1">
    <location>
        <begin position="25"/>
        <end position="152"/>
    </location>
</feature>
<reference evidence="2" key="1">
    <citation type="submission" date="2021-05" db="EMBL/GenBank/DDBJ databases">
        <title>Energy efficiency and biological interactions define the core microbiome of deep oligotrophic groundwater.</title>
        <authorList>
            <person name="Mehrshad M."/>
            <person name="Lopez-Fernandez M."/>
            <person name="Bell E."/>
            <person name="Bernier-Latmani R."/>
            <person name="Bertilsson S."/>
            <person name="Dopson M."/>
        </authorList>
    </citation>
    <scope>NUCLEOTIDE SEQUENCE</scope>
    <source>
        <strain evidence="2">Modern_marine.mb.64</strain>
    </source>
</reference>
<dbReference type="AlphaFoldDB" id="A0A948RVJ6"/>
<keyword evidence="1" id="KW-0732">Signal</keyword>
<organism evidence="2 3">
    <name type="scientific">Eiseniibacteriota bacterium</name>
    <dbReference type="NCBI Taxonomy" id="2212470"/>
    <lineage>
        <taxon>Bacteria</taxon>
        <taxon>Candidatus Eiseniibacteriota</taxon>
    </lineage>
</organism>
<dbReference type="PROSITE" id="PS51257">
    <property type="entry name" value="PROKAR_LIPOPROTEIN"/>
    <property type="match status" value="1"/>
</dbReference>
<evidence type="ECO:0000313" key="3">
    <source>
        <dbReference type="Proteomes" id="UP000777784"/>
    </source>
</evidence>
<accession>A0A948RVJ6</accession>
<evidence type="ECO:0000313" key="2">
    <source>
        <dbReference type="EMBL" id="MBU2689757.1"/>
    </source>
</evidence>
<proteinExistence type="predicted"/>
<evidence type="ECO:0000256" key="1">
    <source>
        <dbReference type="SAM" id="SignalP"/>
    </source>
</evidence>